<evidence type="ECO:0000313" key="1">
    <source>
        <dbReference type="EMBL" id="EAZ37392.1"/>
    </source>
</evidence>
<dbReference type="Proteomes" id="UP000007752">
    <property type="component" value="Chromosome 6"/>
</dbReference>
<dbReference type="AlphaFoldDB" id="A3BCV3"/>
<reference evidence="1" key="1">
    <citation type="journal article" date="2005" name="PLoS Biol.">
        <title>The genomes of Oryza sativa: a history of duplications.</title>
        <authorList>
            <person name="Yu J."/>
            <person name="Wang J."/>
            <person name="Lin W."/>
            <person name="Li S."/>
            <person name="Li H."/>
            <person name="Zhou J."/>
            <person name="Ni P."/>
            <person name="Dong W."/>
            <person name="Hu S."/>
            <person name="Zeng C."/>
            <person name="Zhang J."/>
            <person name="Zhang Y."/>
            <person name="Li R."/>
            <person name="Xu Z."/>
            <person name="Li S."/>
            <person name="Li X."/>
            <person name="Zheng H."/>
            <person name="Cong L."/>
            <person name="Lin L."/>
            <person name="Yin J."/>
            <person name="Geng J."/>
            <person name="Li G."/>
            <person name="Shi J."/>
            <person name="Liu J."/>
            <person name="Lv H."/>
            <person name="Li J."/>
            <person name="Wang J."/>
            <person name="Deng Y."/>
            <person name="Ran L."/>
            <person name="Shi X."/>
            <person name="Wang X."/>
            <person name="Wu Q."/>
            <person name="Li C."/>
            <person name="Ren X."/>
            <person name="Wang J."/>
            <person name="Wang X."/>
            <person name="Li D."/>
            <person name="Liu D."/>
            <person name="Zhang X."/>
            <person name="Ji Z."/>
            <person name="Zhao W."/>
            <person name="Sun Y."/>
            <person name="Zhang Z."/>
            <person name="Bao J."/>
            <person name="Han Y."/>
            <person name="Dong L."/>
            <person name="Ji J."/>
            <person name="Chen P."/>
            <person name="Wu S."/>
            <person name="Liu J."/>
            <person name="Xiao Y."/>
            <person name="Bu D."/>
            <person name="Tan J."/>
            <person name="Yang L."/>
            <person name="Ye C."/>
            <person name="Zhang J."/>
            <person name="Xu J."/>
            <person name="Zhou Y."/>
            <person name="Yu Y."/>
            <person name="Zhang B."/>
            <person name="Zhuang S."/>
            <person name="Wei H."/>
            <person name="Liu B."/>
            <person name="Lei M."/>
            <person name="Yu H."/>
            <person name="Li Y."/>
            <person name="Xu H."/>
            <person name="Wei S."/>
            <person name="He X."/>
            <person name="Fang L."/>
            <person name="Zhang Z."/>
            <person name="Zhang Y."/>
            <person name="Huang X."/>
            <person name="Su Z."/>
            <person name="Tong W."/>
            <person name="Li J."/>
            <person name="Tong Z."/>
            <person name="Li S."/>
            <person name="Ye J."/>
            <person name="Wang L."/>
            <person name="Fang L."/>
            <person name="Lei T."/>
            <person name="Chen C."/>
            <person name="Chen H."/>
            <person name="Xu Z."/>
            <person name="Li H."/>
            <person name="Huang H."/>
            <person name="Zhang F."/>
            <person name="Xu H."/>
            <person name="Li N."/>
            <person name="Zhao C."/>
            <person name="Li S."/>
            <person name="Dong L."/>
            <person name="Huang Y."/>
            <person name="Li L."/>
            <person name="Xi Y."/>
            <person name="Qi Q."/>
            <person name="Li W."/>
            <person name="Zhang B."/>
            <person name="Hu W."/>
            <person name="Zhang Y."/>
            <person name="Tian X."/>
            <person name="Jiao Y."/>
            <person name="Liang X."/>
            <person name="Jin J."/>
            <person name="Gao L."/>
            <person name="Zheng W."/>
            <person name="Hao B."/>
            <person name="Liu S."/>
            <person name="Wang W."/>
            <person name="Yuan L."/>
            <person name="Cao M."/>
            <person name="McDermott J."/>
            <person name="Samudrala R."/>
            <person name="Wang J."/>
            <person name="Wong G.K."/>
            <person name="Yang H."/>
        </authorList>
    </citation>
    <scope>NUCLEOTIDE SEQUENCE [LARGE SCALE GENOMIC DNA]</scope>
</reference>
<reference evidence="1" key="2">
    <citation type="submission" date="2008-12" db="EMBL/GenBank/DDBJ databases">
        <title>Improved gene annotation of the rice (Oryza sativa) genomes.</title>
        <authorList>
            <person name="Wang J."/>
            <person name="Li R."/>
            <person name="Fan W."/>
            <person name="Huang Q."/>
            <person name="Zhang J."/>
            <person name="Zhou Y."/>
            <person name="Hu Y."/>
            <person name="Zi S."/>
            <person name="Li J."/>
            <person name="Ni P."/>
            <person name="Zheng H."/>
            <person name="Zhang Y."/>
            <person name="Zhao M."/>
            <person name="Hao Q."/>
            <person name="McDermott J."/>
            <person name="Samudrala R."/>
            <person name="Kristiansen K."/>
            <person name="Wong G.K.-S."/>
        </authorList>
    </citation>
    <scope>NUCLEOTIDE SEQUENCE</scope>
</reference>
<accession>A3BCV3</accession>
<sequence length="116" mass="13112">MDRKNLRKFYLMEGTEAESNEDYGMLFRLSQEGGITYTNLIQQVSVSPNANLAGAEVAGGLPLLQNTYGSFMQLLQAPIESEIPGFIAMWEEFSDVEKYFSKFDIQYPPITRQNNG</sequence>
<protein>
    <submittedName>
        <fullName evidence="1">Uncharacterized protein</fullName>
    </submittedName>
</protein>
<name>A3BCV3_ORYSJ</name>
<dbReference type="EMBL" id="CM000143">
    <property type="protein sequence ID" value="EAZ37392.1"/>
    <property type="molecule type" value="Genomic_DNA"/>
</dbReference>
<organism evidence="1">
    <name type="scientific">Oryza sativa subsp. japonica</name>
    <name type="common">Rice</name>
    <dbReference type="NCBI Taxonomy" id="39947"/>
    <lineage>
        <taxon>Eukaryota</taxon>
        <taxon>Viridiplantae</taxon>
        <taxon>Streptophyta</taxon>
        <taxon>Embryophyta</taxon>
        <taxon>Tracheophyta</taxon>
        <taxon>Spermatophyta</taxon>
        <taxon>Magnoliopsida</taxon>
        <taxon>Liliopsida</taxon>
        <taxon>Poales</taxon>
        <taxon>Poaceae</taxon>
        <taxon>BOP clade</taxon>
        <taxon>Oryzoideae</taxon>
        <taxon>Oryzeae</taxon>
        <taxon>Oryzinae</taxon>
        <taxon>Oryza</taxon>
        <taxon>Oryza sativa</taxon>
    </lineage>
</organism>
<gene>
    <name evidence="1" type="ORF">OsJ_21730</name>
</gene>
<proteinExistence type="predicted"/>